<sequence>MVGGSEAVLHRQRLAVSSTHREGACPALSRKKGDGGKPDGSQSLIEIMTWEEEAGEMSRVVGIHFDDLAHQVLFKEREKMAKAGIVPVLLEVALLGSSLAQKRALKLLQWFKDERQSKMGPHSGPQVGRRFIQSRTSLSNAVEETTNLSSEQQHPASELSNISEEEDNKDELPHSNSSSLVFSVENEEFIFGFNQNMPMLKVKPEKQRNKDAPKCEESNAGSKIKSSPNENLELSQEGFCESDWEMI</sequence>
<proteinExistence type="predicted"/>
<feature type="region of interest" description="Disordered" evidence="1">
    <location>
        <begin position="139"/>
        <end position="176"/>
    </location>
</feature>
<evidence type="ECO:0000313" key="3">
    <source>
        <dbReference type="Proteomes" id="UP000823775"/>
    </source>
</evidence>
<dbReference type="PANTHER" id="PTHR46700">
    <property type="entry name" value="ARM REPEAT SUPERFAMILY PROTEIN"/>
    <property type="match status" value="1"/>
</dbReference>
<evidence type="ECO:0000313" key="2">
    <source>
        <dbReference type="EMBL" id="MCD7446172.1"/>
    </source>
</evidence>
<evidence type="ECO:0000256" key="1">
    <source>
        <dbReference type="SAM" id="MobiDB-lite"/>
    </source>
</evidence>
<feature type="compositionally biased region" description="Polar residues" evidence="1">
    <location>
        <begin position="219"/>
        <end position="234"/>
    </location>
</feature>
<reference evidence="2 3" key="1">
    <citation type="journal article" date="2021" name="BMC Genomics">
        <title>Datura genome reveals duplications of psychoactive alkaloid biosynthetic genes and high mutation rate following tissue culture.</title>
        <authorList>
            <person name="Rajewski A."/>
            <person name="Carter-House D."/>
            <person name="Stajich J."/>
            <person name="Litt A."/>
        </authorList>
    </citation>
    <scope>NUCLEOTIDE SEQUENCE [LARGE SCALE GENOMIC DNA]</scope>
    <source>
        <strain evidence="2">AR-01</strain>
    </source>
</reference>
<feature type="region of interest" description="Disordered" evidence="1">
    <location>
        <begin position="204"/>
        <end position="247"/>
    </location>
</feature>
<accession>A0ABS8RH52</accession>
<comment type="caution">
    <text evidence="2">The sequence shown here is derived from an EMBL/GenBank/DDBJ whole genome shotgun (WGS) entry which is preliminary data.</text>
</comment>
<organism evidence="2 3">
    <name type="scientific">Datura stramonium</name>
    <name type="common">Jimsonweed</name>
    <name type="synonym">Common thornapple</name>
    <dbReference type="NCBI Taxonomy" id="4076"/>
    <lineage>
        <taxon>Eukaryota</taxon>
        <taxon>Viridiplantae</taxon>
        <taxon>Streptophyta</taxon>
        <taxon>Embryophyta</taxon>
        <taxon>Tracheophyta</taxon>
        <taxon>Spermatophyta</taxon>
        <taxon>Magnoliopsida</taxon>
        <taxon>eudicotyledons</taxon>
        <taxon>Gunneridae</taxon>
        <taxon>Pentapetalae</taxon>
        <taxon>asterids</taxon>
        <taxon>lamiids</taxon>
        <taxon>Solanales</taxon>
        <taxon>Solanaceae</taxon>
        <taxon>Solanoideae</taxon>
        <taxon>Datureae</taxon>
        <taxon>Datura</taxon>
    </lineage>
</organism>
<gene>
    <name evidence="2" type="ORF">HAX54_045229</name>
</gene>
<protein>
    <submittedName>
        <fullName evidence="2">Uncharacterized protein</fullName>
    </submittedName>
</protein>
<dbReference type="Proteomes" id="UP000823775">
    <property type="component" value="Unassembled WGS sequence"/>
</dbReference>
<feature type="region of interest" description="Disordered" evidence="1">
    <location>
        <begin position="17"/>
        <end position="42"/>
    </location>
</feature>
<feature type="compositionally biased region" description="Polar residues" evidence="1">
    <location>
        <begin position="139"/>
        <end position="162"/>
    </location>
</feature>
<name>A0ABS8RH52_DATST</name>
<dbReference type="PANTHER" id="PTHR46700:SF2">
    <property type="entry name" value="ARM REPEAT SUPERFAMILY PROTEIN"/>
    <property type="match status" value="1"/>
</dbReference>
<dbReference type="EMBL" id="JACEIK010000007">
    <property type="protein sequence ID" value="MCD7446172.1"/>
    <property type="molecule type" value="Genomic_DNA"/>
</dbReference>
<feature type="compositionally biased region" description="Basic and acidic residues" evidence="1">
    <location>
        <begin position="204"/>
        <end position="217"/>
    </location>
</feature>
<keyword evidence="3" id="KW-1185">Reference proteome</keyword>